<dbReference type="InterPro" id="IPR027417">
    <property type="entry name" value="P-loop_NTPase"/>
</dbReference>
<dbReference type="AlphaFoldDB" id="A0A255YJ44"/>
<organism evidence="2 3">
    <name type="scientific">Sandarakinorhabdus cyanobacteriorum</name>
    <dbReference type="NCBI Taxonomy" id="1981098"/>
    <lineage>
        <taxon>Bacteria</taxon>
        <taxon>Pseudomonadati</taxon>
        <taxon>Pseudomonadota</taxon>
        <taxon>Alphaproteobacteria</taxon>
        <taxon>Sphingomonadales</taxon>
        <taxon>Sphingosinicellaceae</taxon>
        <taxon>Sandarakinorhabdus</taxon>
    </lineage>
</organism>
<dbReference type="PANTHER" id="PTHR10285">
    <property type="entry name" value="URIDINE KINASE"/>
    <property type="match status" value="1"/>
</dbReference>
<dbReference type="Gene3D" id="3.40.50.300">
    <property type="entry name" value="P-loop containing nucleotide triphosphate hydrolases"/>
    <property type="match status" value="1"/>
</dbReference>
<dbReference type="InterPro" id="IPR006083">
    <property type="entry name" value="PRK/URK"/>
</dbReference>
<keyword evidence="2" id="KW-0808">Transferase</keyword>
<reference evidence="2 3" key="1">
    <citation type="submission" date="2017-07" db="EMBL/GenBank/DDBJ databases">
        <title>Sandarakinorhabdus cyanobacteriorum sp. nov., a novel bacterium isolated from cyanobacterial aggregates in a eutrophic lake.</title>
        <authorList>
            <person name="Cai H."/>
        </authorList>
    </citation>
    <scope>NUCLEOTIDE SEQUENCE [LARGE SCALE GENOMIC DNA]</scope>
    <source>
        <strain evidence="2 3">TH057</strain>
    </source>
</reference>
<accession>A0A255YJ44</accession>
<evidence type="ECO:0000313" key="2">
    <source>
        <dbReference type="EMBL" id="OYQ28694.1"/>
    </source>
</evidence>
<dbReference type="UniPathway" id="UPA00241">
    <property type="reaction ID" value="UER00352"/>
</dbReference>
<sequence>MTPITPAALATRLAAACRAGETLVAGITGSVAVGKTTLARQIAEHLPGRVEIVSTDGFLLPNAVLEPAGLLMRKGFPESYDHQGMAAAITGLKRLAADGPPVTVPAYSHALYDIDPAGARQIAAADVVLVEGLGLAPADDGRRPPLDLLLYIDADEPDVRHWFVERFIGLWAAAADDPTSFYARFRSMTEAEARAFAVSVWEGVNLPNWQQHIVRARAVADVVVKKTLDHSLMLA</sequence>
<feature type="domain" description="Phosphoribulokinase/uridine kinase" evidence="1">
    <location>
        <begin position="25"/>
        <end position="156"/>
    </location>
</feature>
<evidence type="ECO:0000313" key="3">
    <source>
        <dbReference type="Proteomes" id="UP000216991"/>
    </source>
</evidence>
<dbReference type="Proteomes" id="UP000216991">
    <property type="component" value="Unassembled WGS sequence"/>
</dbReference>
<gene>
    <name evidence="2" type="ORF">CHU93_09035</name>
</gene>
<dbReference type="EMBL" id="NOXT01000109">
    <property type="protein sequence ID" value="OYQ28694.1"/>
    <property type="molecule type" value="Genomic_DNA"/>
</dbReference>
<dbReference type="GO" id="GO:0005524">
    <property type="term" value="F:ATP binding"/>
    <property type="evidence" value="ECO:0007669"/>
    <property type="project" value="InterPro"/>
</dbReference>
<keyword evidence="2" id="KW-0418">Kinase</keyword>
<keyword evidence="3" id="KW-1185">Reference proteome</keyword>
<proteinExistence type="predicted"/>
<dbReference type="SUPFAM" id="SSF52540">
    <property type="entry name" value="P-loop containing nucleoside triphosphate hydrolases"/>
    <property type="match status" value="1"/>
</dbReference>
<name>A0A255YJ44_9SPHN</name>
<dbReference type="RefSeq" id="WP_094473758.1">
    <property type="nucleotide sequence ID" value="NZ_NOXT01000109.1"/>
</dbReference>
<protein>
    <submittedName>
        <fullName evidence="2">Type I pantothenate kinase</fullName>
    </submittedName>
</protein>
<comment type="caution">
    <text evidence="2">The sequence shown here is derived from an EMBL/GenBank/DDBJ whole genome shotgun (WGS) entry which is preliminary data.</text>
</comment>
<dbReference type="Pfam" id="PF00485">
    <property type="entry name" value="PRK"/>
    <property type="match status" value="1"/>
</dbReference>
<dbReference type="OrthoDB" id="1550976at2"/>
<evidence type="ECO:0000259" key="1">
    <source>
        <dbReference type="Pfam" id="PF00485"/>
    </source>
</evidence>
<dbReference type="GO" id="GO:0016301">
    <property type="term" value="F:kinase activity"/>
    <property type="evidence" value="ECO:0007669"/>
    <property type="project" value="UniProtKB-KW"/>
</dbReference>
<dbReference type="GO" id="GO:0015937">
    <property type="term" value="P:coenzyme A biosynthetic process"/>
    <property type="evidence" value="ECO:0007669"/>
    <property type="project" value="UniProtKB-UniPathway"/>
</dbReference>